<dbReference type="Pfam" id="PF08964">
    <property type="entry name" value="Crystall_3"/>
    <property type="match status" value="1"/>
</dbReference>
<keyword evidence="4" id="KW-1185">Reference proteome</keyword>
<dbReference type="Pfam" id="PF14564">
    <property type="entry name" value="Membrane_bind"/>
    <property type="match status" value="1"/>
</dbReference>
<dbReference type="AlphaFoldDB" id="A0AA92X4N2"/>
<name>A0AA92X4N2_9GAMM</name>
<gene>
    <name evidence="3" type="ORF">D4100_10585</name>
</gene>
<dbReference type="Gene3D" id="2.60.40.1720">
    <property type="entry name" value="Calcium-dependent cell adhesion molecule-1"/>
    <property type="match status" value="1"/>
</dbReference>
<dbReference type="InterPro" id="IPR038423">
    <property type="entry name" value="CAD_C_sf"/>
</dbReference>
<dbReference type="Gene3D" id="2.60.20.10">
    <property type="entry name" value="Crystallins"/>
    <property type="match status" value="1"/>
</dbReference>
<feature type="domain" description="Calcium-dependent cell adhesion molecule 1 membrane-binding" evidence="2">
    <location>
        <begin position="96"/>
        <end position="201"/>
    </location>
</feature>
<dbReference type="InterPro" id="IPR052885">
    <property type="entry name" value="Dictyostelium_CAD"/>
</dbReference>
<evidence type="ECO:0000313" key="4">
    <source>
        <dbReference type="Proteomes" id="UP000284338"/>
    </source>
</evidence>
<feature type="domain" description="Calcium-dependent cell adhesion molecule N-terminal" evidence="1">
    <location>
        <begin position="6"/>
        <end position="89"/>
    </location>
</feature>
<dbReference type="InterPro" id="IPR015059">
    <property type="entry name" value="Ca_cell_adhesion_N_dom"/>
</dbReference>
<dbReference type="GO" id="GO:0016339">
    <property type="term" value="P:calcium-dependent cell-cell adhesion via plasma membrane cell adhesion molecules"/>
    <property type="evidence" value="ECO:0007669"/>
    <property type="project" value="TreeGrafter"/>
</dbReference>
<reference evidence="3 4" key="1">
    <citation type="submission" date="2018-09" db="EMBL/GenBank/DDBJ databases">
        <title>Draft genome of a novel serratia sp. strain with antifungal activity.</title>
        <authorList>
            <person name="Dichmann S.I."/>
            <person name="Park B.P."/>
            <person name="Pathiraja D."/>
            <person name="Choi I.-G."/>
            <person name="Stougaard P."/>
            <person name="Hennessy R.C."/>
        </authorList>
    </citation>
    <scope>NUCLEOTIDE SEQUENCE [LARGE SCALE GENOMIC DNA]</scope>
    <source>
        <strain evidence="3 4">S40</strain>
    </source>
</reference>
<organism evidence="3 4">
    <name type="scientific">Serratia inhibens</name>
    <dbReference type="NCBI Taxonomy" id="2338073"/>
    <lineage>
        <taxon>Bacteria</taxon>
        <taxon>Pseudomonadati</taxon>
        <taxon>Pseudomonadota</taxon>
        <taxon>Gammaproteobacteria</taxon>
        <taxon>Enterobacterales</taxon>
        <taxon>Yersiniaceae</taxon>
        <taxon>Serratia</taxon>
    </lineage>
</organism>
<evidence type="ECO:0000313" key="3">
    <source>
        <dbReference type="EMBL" id="RJF56044.1"/>
    </source>
</evidence>
<comment type="caution">
    <text evidence="3">The sequence shown here is derived from an EMBL/GenBank/DDBJ whole genome shotgun (WGS) entry which is preliminary data.</text>
</comment>
<dbReference type="GO" id="GO:0005911">
    <property type="term" value="C:cell-cell junction"/>
    <property type="evidence" value="ECO:0007669"/>
    <property type="project" value="TreeGrafter"/>
</dbReference>
<dbReference type="Proteomes" id="UP000284338">
    <property type="component" value="Unassembled WGS sequence"/>
</dbReference>
<accession>A0AA92X4N2</accession>
<dbReference type="GO" id="GO:0005516">
    <property type="term" value="F:calmodulin binding"/>
    <property type="evidence" value="ECO:0007669"/>
    <property type="project" value="TreeGrafter"/>
</dbReference>
<dbReference type="GO" id="GO:0009897">
    <property type="term" value="C:external side of plasma membrane"/>
    <property type="evidence" value="ECO:0007669"/>
    <property type="project" value="TreeGrafter"/>
</dbReference>
<dbReference type="GO" id="GO:0005509">
    <property type="term" value="F:calcium ion binding"/>
    <property type="evidence" value="ECO:0007669"/>
    <property type="project" value="TreeGrafter"/>
</dbReference>
<dbReference type="PANTHER" id="PTHR38083:SF1">
    <property type="entry name" value="CALCIUM-DEPENDENT CELL ADHESION MOLECULE 1-RELATED"/>
    <property type="match status" value="1"/>
</dbReference>
<dbReference type="InterPro" id="IPR029283">
    <property type="entry name" value="Membrane-bd"/>
</dbReference>
<evidence type="ECO:0000259" key="1">
    <source>
        <dbReference type="Pfam" id="PF08964"/>
    </source>
</evidence>
<protein>
    <submittedName>
        <fullName evidence="3">Uncharacterized protein</fullName>
    </submittedName>
</protein>
<sequence length="218" mass="24655">MSAKNSEAVFYKQKNLSGESYSYQEREVAYTLPSGLNDNFLSVDVGELVKVYAWKHYNDTQSGQIHRVWESTQNDISSIQGLSKFVVSPKDSELLAIKVINNSGNNKPYYAFIRTYTIANPVRIHSGHDYEIVGLIKKDGQKYVADIVIFDEATNVPVIQGAAYFSYDSTTNSLHATTYQEIFPKDLELVKSTDYRFDLVIKSIPHETEGKVMSQEKA</sequence>
<dbReference type="EMBL" id="QYYG01000002">
    <property type="protein sequence ID" value="RJF56044.1"/>
    <property type="molecule type" value="Genomic_DNA"/>
</dbReference>
<proteinExistence type="predicted"/>
<evidence type="ECO:0000259" key="2">
    <source>
        <dbReference type="Pfam" id="PF14564"/>
    </source>
</evidence>
<dbReference type="RefSeq" id="WP_119804297.1">
    <property type="nucleotide sequence ID" value="NZ_QYYG01000002.1"/>
</dbReference>
<dbReference type="PANTHER" id="PTHR38083">
    <property type="entry name" value="CALCIUM-DEPENDENT CELL ADHESION MOLECULE 1-RELATED"/>
    <property type="match status" value="1"/>
</dbReference>